<dbReference type="STRING" id="391616.OA238_c32440"/>
<gene>
    <name evidence="1" type="ORF">OA238_c32440</name>
</gene>
<accession>M9RNA3</accession>
<evidence type="ECO:0000313" key="1">
    <source>
        <dbReference type="EMBL" id="AGI73233.1"/>
    </source>
</evidence>
<reference evidence="1 2" key="1">
    <citation type="journal article" date="2013" name="PLoS ONE">
        <title>Poles Apart: Arctic and Antarctic Octadecabacter strains Share High Genome Plasticity and a New Type of Xanthorhodopsin.</title>
        <authorList>
            <person name="Vollmers J."/>
            <person name="Voget S."/>
            <person name="Dietrich S."/>
            <person name="Gollnow K."/>
            <person name="Smits M."/>
            <person name="Meyer K."/>
            <person name="Brinkhoff T."/>
            <person name="Simon M."/>
            <person name="Daniel R."/>
        </authorList>
    </citation>
    <scope>NUCLEOTIDE SEQUENCE [LARGE SCALE GENOMIC DNA]</scope>
    <source>
        <strain evidence="1 2">238</strain>
    </source>
</reference>
<organism evidence="1 2">
    <name type="scientific">Octadecabacter arcticus 238</name>
    <dbReference type="NCBI Taxonomy" id="391616"/>
    <lineage>
        <taxon>Bacteria</taxon>
        <taxon>Pseudomonadati</taxon>
        <taxon>Pseudomonadota</taxon>
        <taxon>Alphaproteobacteria</taxon>
        <taxon>Rhodobacterales</taxon>
        <taxon>Roseobacteraceae</taxon>
        <taxon>Octadecabacter</taxon>
    </lineage>
</organism>
<dbReference type="Proteomes" id="UP000004688">
    <property type="component" value="Chromosome"/>
</dbReference>
<dbReference type="EMBL" id="CP003742">
    <property type="protein sequence ID" value="AGI73233.1"/>
    <property type="molecule type" value="Genomic_DNA"/>
</dbReference>
<dbReference type="KEGG" id="oar:OA238_c32440"/>
<protein>
    <submittedName>
        <fullName evidence="1">Uncharacterized protein</fullName>
    </submittedName>
</protein>
<sequence length="320" mass="34707">MQPFHAARCKIRRRAYAAHVGQHLESNGRGFERHCRFAAIPAADREQFATNFPDIGIAPLNNVGRERQGRAKGVDVTAGQHVGHGASLLAWIGRVNVVILRVMSKPREADLYGPVKAHLTRQGYAVKGEVGAADVVGRRGDDVVVVELKLGFSLALFHQGIERLAVTDEVYVAVPAGGKDKALRSNVKLARRLGLGVLTVRLRDGFVEALADPGPYAARKLKKKKKALLRAFDRLEGDPNEGGATRHGIVTGYRQDALKCARFLAVHGASKGAKVAEWTEVPGATRIMADDHYKWFTRVERGVYGLTAAGKAGLADWGDV</sequence>
<name>M9RNA3_9RHOB</name>
<dbReference type="HOGENOM" id="CLU_075295_0_0_5"/>
<evidence type="ECO:0000313" key="2">
    <source>
        <dbReference type="Proteomes" id="UP000004688"/>
    </source>
</evidence>
<dbReference type="eggNOG" id="COG5482">
    <property type="taxonomic scope" value="Bacteria"/>
</dbReference>
<proteinExistence type="predicted"/>
<dbReference type="Pfam" id="PF09929">
    <property type="entry name" value="DUF2161"/>
    <property type="match status" value="1"/>
</dbReference>
<keyword evidence="2" id="KW-1185">Reference proteome</keyword>
<dbReference type="InterPro" id="IPR018679">
    <property type="entry name" value="DUF2161"/>
</dbReference>
<dbReference type="AlphaFoldDB" id="M9RNA3"/>